<evidence type="ECO:0000313" key="2">
    <source>
        <dbReference type="EMBL" id="MBU3849901.1"/>
    </source>
</evidence>
<dbReference type="EMBL" id="JAHLFV010000117">
    <property type="protein sequence ID" value="MBU3849901.1"/>
    <property type="molecule type" value="Genomic_DNA"/>
</dbReference>
<accession>A0A9E2NYN7</accession>
<organism evidence="2 3">
    <name type="scientific">Candidatus Treponema excrementipullorum</name>
    <dbReference type="NCBI Taxonomy" id="2838768"/>
    <lineage>
        <taxon>Bacteria</taxon>
        <taxon>Pseudomonadati</taxon>
        <taxon>Spirochaetota</taxon>
        <taxon>Spirochaetia</taxon>
        <taxon>Spirochaetales</taxon>
        <taxon>Treponemataceae</taxon>
        <taxon>Treponema</taxon>
    </lineage>
</organism>
<reference evidence="2" key="2">
    <citation type="submission" date="2021-04" db="EMBL/GenBank/DDBJ databases">
        <authorList>
            <person name="Gilroy R."/>
        </authorList>
    </citation>
    <scope>NUCLEOTIDE SEQUENCE</scope>
    <source>
        <strain evidence="2">Gambia15-2214</strain>
    </source>
</reference>
<reference evidence="2" key="1">
    <citation type="journal article" date="2021" name="PeerJ">
        <title>Extensive microbial diversity within the chicken gut microbiome revealed by metagenomics and culture.</title>
        <authorList>
            <person name="Gilroy R."/>
            <person name="Ravi A."/>
            <person name="Getino M."/>
            <person name="Pursley I."/>
            <person name="Horton D.L."/>
            <person name="Alikhan N.F."/>
            <person name="Baker D."/>
            <person name="Gharbi K."/>
            <person name="Hall N."/>
            <person name="Watson M."/>
            <person name="Adriaenssens E.M."/>
            <person name="Foster-Nyarko E."/>
            <person name="Jarju S."/>
            <person name="Secka A."/>
            <person name="Antonio M."/>
            <person name="Oren A."/>
            <person name="Chaudhuri R.R."/>
            <person name="La Ragione R."/>
            <person name="Hildebrand F."/>
            <person name="Pallen M.J."/>
        </authorList>
    </citation>
    <scope>NUCLEOTIDE SEQUENCE</scope>
    <source>
        <strain evidence="2">Gambia15-2214</strain>
    </source>
</reference>
<name>A0A9E2NYN7_9SPIR</name>
<feature type="chain" id="PRO_5038913537" evidence="1">
    <location>
        <begin position="27"/>
        <end position="295"/>
    </location>
</feature>
<proteinExistence type="predicted"/>
<keyword evidence="1" id="KW-0732">Signal</keyword>
<comment type="caution">
    <text evidence="2">The sequence shown here is derived from an EMBL/GenBank/DDBJ whole genome shotgun (WGS) entry which is preliminary data.</text>
</comment>
<dbReference type="Proteomes" id="UP000823914">
    <property type="component" value="Unassembled WGS sequence"/>
</dbReference>
<protein>
    <submittedName>
        <fullName evidence="2">Uncharacterized protein</fullName>
    </submittedName>
</protein>
<feature type="signal peptide" evidence="1">
    <location>
        <begin position="1"/>
        <end position="26"/>
    </location>
</feature>
<sequence>MIRKQLMLWSCLFLFIVSLESQESTAIGTVPSFNGNPLQVTEYAETETSQSVLLSKMFFSEGKIIQKDQFAPDGSLQSSIEYVYAPENLLIEIKGVSPQVDTQNVGEQLKWKYTYTYNDQGQVVSETSWNAQEQQEWTKSSLYSPQGLLVTQRTVKADGTVTSQINYSYNTDSTKASEETLYGDGKLLKRVVFEYNQDGTVAKELHYDSAGLYETIAYTYADGQIVSMGRYSSEGNLKELQHRFYENGNLIKTETHNSEGVCVAQKEFGWDDRGNMLYSKTGGSITRWEFIYGEE</sequence>
<evidence type="ECO:0000256" key="1">
    <source>
        <dbReference type="SAM" id="SignalP"/>
    </source>
</evidence>
<gene>
    <name evidence="2" type="ORF">IAA16_04985</name>
</gene>
<dbReference type="AlphaFoldDB" id="A0A9E2NYN7"/>
<dbReference type="Gene3D" id="3.90.930.1">
    <property type="match status" value="1"/>
</dbReference>
<evidence type="ECO:0000313" key="3">
    <source>
        <dbReference type="Proteomes" id="UP000823914"/>
    </source>
</evidence>